<reference evidence="16" key="1">
    <citation type="submission" date="2021-01" db="EMBL/GenBank/DDBJ databases">
        <title>Modified the classification status of verrucomicrobia.</title>
        <authorList>
            <person name="Feng X."/>
        </authorList>
    </citation>
    <scope>NUCLEOTIDE SEQUENCE</scope>
    <source>
        <strain evidence="16">_KCTC 22039</strain>
    </source>
</reference>
<evidence type="ECO:0000256" key="7">
    <source>
        <dbReference type="ARBA" id="ARBA00022741"/>
    </source>
</evidence>
<feature type="domain" description="PAS" evidence="15">
    <location>
        <begin position="55"/>
        <end position="124"/>
    </location>
</feature>
<feature type="modified residue" description="4-aspartylphosphate" evidence="12">
    <location>
        <position position="622"/>
    </location>
</feature>
<dbReference type="GO" id="GO:0016020">
    <property type="term" value="C:membrane"/>
    <property type="evidence" value="ECO:0007669"/>
    <property type="project" value="UniProtKB-SubCell"/>
</dbReference>
<comment type="subcellular location">
    <subcellularLocation>
        <location evidence="2">Membrane</location>
    </subcellularLocation>
</comment>
<evidence type="ECO:0000256" key="2">
    <source>
        <dbReference type="ARBA" id="ARBA00004370"/>
    </source>
</evidence>
<dbReference type="PROSITE" id="PS50110">
    <property type="entry name" value="RESPONSE_REGULATORY"/>
    <property type="match status" value="2"/>
</dbReference>
<dbReference type="PANTHER" id="PTHR45339">
    <property type="entry name" value="HYBRID SIGNAL TRANSDUCTION HISTIDINE KINASE J"/>
    <property type="match status" value="1"/>
</dbReference>
<dbReference type="InterPro" id="IPR035965">
    <property type="entry name" value="PAS-like_dom_sf"/>
</dbReference>
<dbReference type="EC" id="2.7.13.3" evidence="3"/>
<comment type="caution">
    <text evidence="16">The sequence shown here is derived from an EMBL/GenBank/DDBJ whole genome shotgun (WGS) entry which is preliminary data.</text>
</comment>
<keyword evidence="5" id="KW-0808">Transferase</keyword>
<dbReference type="SMART" id="SM00448">
    <property type="entry name" value="REC"/>
    <property type="match status" value="2"/>
</dbReference>
<keyword evidence="6" id="KW-0812">Transmembrane</keyword>
<dbReference type="Pfam" id="PF00072">
    <property type="entry name" value="Response_reg"/>
    <property type="match status" value="2"/>
</dbReference>
<dbReference type="InterPro" id="IPR000014">
    <property type="entry name" value="PAS"/>
</dbReference>
<dbReference type="InterPro" id="IPR001789">
    <property type="entry name" value="Sig_transdc_resp-reg_receiver"/>
</dbReference>
<dbReference type="GO" id="GO:0005524">
    <property type="term" value="F:ATP binding"/>
    <property type="evidence" value="ECO:0007669"/>
    <property type="project" value="UniProtKB-KW"/>
</dbReference>
<dbReference type="PROSITE" id="PS50112">
    <property type="entry name" value="PAS"/>
    <property type="match status" value="1"/>
</dbReference>
<comment type="catalytic activity">
    <reaction evidence="1">
        <text>ATP + protein L-histidine = ADP + protein N-phospho-L-histidine.</text>
        <dbReference type="EC" id="2.7.13.3"/>
    </reaction>
</comment>
<dbReference type="SMART" id="SM00091">
    <property type="entry name" value="PAS"/>
    <property type="match status" value="1"/>
</dbReference>
<dbReference type="NCBIfam" id="TIGR00229">
    <property type="entry name" value="sensory_box"/>
    <property type="match status" value="1"/>
</dbReference>
<name>A0A8J7MBJ8_9BACT</name>
<dbReference type="CDD" id="cd16922">
    <property type="entry name" value="HATPase_EvgS-ArcB-TorS-like"/>
    <property type="match status" value="1"/>
</dbReference>
<dbReference type="Gene3D" id="3.40.50.2300">
    <property type="match status" value="2"/>
</dbReference>
<feature type="modified residue" description="4-aspartylphosphate" evidence="12">
    <location>
        <position position="482"/>
    </location>
</feature>
<dbReference type="InterPro" id="IPR004358">
    <property type="entry name" value="Sig_transdc_His_kin-like_C"/>
</dbReference>
<dbReference type="GO" id="GO:0000155">
    <property type="term" value="F:phosphorelay sensor kinase activity"/>
    <property type="evidence" value="ECO:0007669"/>
    <property type="project" value="InterPro"/>
</dbReference>
<dbReference type="Pfam" id="PF02518">
    <property type="entry name" value="HATPase_c"/>
    <property type="match status" value="1"/>
</dbReference>
<dbReference type="InterPro" id="IPR011006">
    <property type="entry name" value="CheY-like_superfamily"/>
</dbReference>
<keyword evidence="17" id="KW-1185">Reference proteome</keyword>
<keyword evidence="9" id="KW-0067">ATP-binding</keyword>
<dbReference type="Gene3D" id="3.30.450.20">
    <property type="entry name" value="PAS domain"/>
    <property type="match status" value="1"/>
</dbReference>
<evidence type="ECO:0000256" key="9">
    <source>
        <dbReference type="ARBA" id="ARBA00022840"/>
    </source>
</evidence>
<evidence type="ECO:0000256" key="4">
    <source>
        <dbReference type="ARBA" id="ARBA00022553"/>
    </source>
</evidence>
<dbReference type="RefSeq" id="WP_200310589.1">
    <property type="nucleotide sequence ID" value="NZ_JAENIM010000023.1"/>
</dbReference>
<feature type="domain" description="Response regulatory" evidence="14">
    <location>
        <begin position="572"/>
        <end position="692"/>
    </location>
</feature>
<evidence type="ECO:0000256" key="3">
    <source>
        <dbReference type="ARBA" id="ARBA00012438"/>
    </source>
</evidence>
<dbReference type="InterPro" id="IPR003594">
    <property type="entry name" value="HATPase_dom"/>
</dbReference>
<evidence type="ECO:0000256" key="11">
    <source>
        <dbReference type="ARBA" id="ARBA00023136"/>
    </source>
</evidence>
<accession>A0A8J7MBJ8</accession>
<feature type="domain" description="Response regulatory" evidence="14">
    <location>
        <begin position="431"/>
        <end position="549"/>
    </location>
</feature>
<dbReference type="PROSITE" id="PS50109">
    <property type="entry name" value="HIS_KIN"/>
    <property type="match status" value="1"/>
</dbReference>
<evidence type="ECO:0000256" key="5">
    <source>
        <dbReference type="ARBA" id="ARBA00022679"/>
    </source>
</evidence>
<evidence type="ECO:0000256" key="6">
    <source>
        <dbReference type="ARBA" id="ARBA00022692"/>
    </source>
</evidence>
<organism evidence="16 17">
    <name type="scientific">Persicirhabdus sediminis</name>
    <dbReference type="NCBI Taxonomy" id="454144"/>
    <lineage>
        <taxon>Bacteria</taxon>
        <taxon>Pseudomonadati</taxon>
        <taxon>Verrucomicrobiota</taxon>
        <taxon>Verrucomicrobiia</taxon>
        <taxon>Verrucomicrobiales</taxon>
        <taxon>Verrucomicrobiaceae</taxon>
        <taxon>Persicirhabdus</taxon>
    </lineage>
</organism>
<dbReference type="Gene3D" id="1.10.287.130">
    <property type="match status" value="1"/>
</dbReference>
<feature type="domain" description="Histidine kinase" evidence="13">
    <location>
        <begin position="195"/>
        <end position="412"/>
    </location>
</feature>
<dbReference type="Gene3D" id="3.30.565.10">
    <property type="entry name" value="Histidine kinase-like ATPase, C-terminal domain"/>
    <property type="match status" value="1"/>
</dbReference>
<keyword evidence="10" id="KW-1133">Transmembrane helix</keyword>
<dbReference type="FunFam" id="3.30.565.10:FF:000010">
    <property type="entry name" value="Sensor histidine kinase RcsC"/>
    <property type="match status" value="1"/>
</dbReference>
<dbReference type="InterPro" id="IPR036890">
    <property type="entry name" value="HATPase_C_sf"/>
</dbReference>
<dbReference type="InterPro" id="IPR036097">
    <property type="entry name" value="HisK_dim/P_sf"/>
</dbReference>
<dbReference type="CDD" id="cd00082">
    <property type="entry name" value="HisKA"/>
    <property type="match status" value="1"/>
</dbReference>
<keyword evidence="11" id="KW-0472">Membrane</keyword>
<gene>
    <name evidence="16" type="ORF">JIN82_05210</name>
</gene>
<evidence type="ECO:0000256" key="10">
    <source>
        <dbReference type="ARBA" id="ARBA00022989"/>
    </source>
</evidence>
<keyword evidence="8" id="KW-0418">Kinase</keyword>
<keyword evidence="4 12" id="KW-0597">Phosphoprotein</keyword>
<dbReference type="SMART" id="SM00387">
    <property type="entry name" value="HATPase_c"/>
    <property type="match status" value="1"/>
</dbReference>
<dbReference type="Pfam" id="PF13426">
    <property type="entry name" value="PAS_9"/>
    <property type="match status" value="1"/>
</dbReference>
<evidence type="ECO:0000259" key="13">
    <source>
        <dbReference type="PROSITE" id="PS50109"/>
    </source>
</evidence>
<evidence type="ECO:0000313" key="16">
    <source>
        <dbReference type="EMBL" id="MBK1790554.1"/>
    </source>
</evidence>
<evidence type="ECO:0000256" key="1">
    <source>
        <dbReference type="ARBA" id="ARBA00000085"/>
    </source>
</evidence>
<evidence type="ECO:0000313" key="17">
    <source>
        <dbReference type="Proteomes" id="UP000624703"/>
    </source>
</evidence>
<dbReference type="SUPFAM" id="SSF55785">
    <property type="entry name" value="PYP-like sensor domain (PAS domain)"/>
    <property type="match status" value="1"/>
</dbReference>
<dbReference type="InterPro" id="IPR005467">
    <property type="entry name" value="His_kinase_dom"/>
</dbReference>
<evidence type="ECO:0000256" key="8">
    <source>
        <dbReference type="ARBA" id="ARBA00022777"/>
    </source>
</evidence>
<dbReference type="InterPro" id="IPR003661">
    <property type="entry name" value="HisK_dim/P_dom"/>
</dbReference>
<evidence type="ECO:0000259" key="15">
    <source>
        <dbReference type="PROSITE" id="PS50112"/>
    </source>
</evidence>
<sequence length="698" mass="77682">MPGDDVSKWEKRYLREKSARLQAEGLLEAKSTELYEANKQLEREILEEAKRYHIEEQKFTALFHSSVDGIILHHQDGEIIDVNNSICDLLKMTRKQLIGGNIMNLHPREEREVSANAAEKLRRIGLVRFETVMVRSEGAPLPVEISATQFEVAGETICQGIVRDISGRVEVQLELQKATTEAIKANKAKSLFLATMSHEIRTPLNGILGFTEILMDSPLSEEQKQHLDLIRRSGDMLLHIINDILDFSRLDSGKVELEFVDFDVVESIEHCIDIQLPAATAKGILLTSSIGEEVPDVLHGDASRLQQVLLNLISNGIKFTNEGMVRVVVESCGPHFIKFSVEDEGIGFDTKTKDSIFNPFEQADASTTRKYGGTGLGLAICRQLVEAMGGTIDATSTRGKGSSFHFTLPVYAVQDKEQESDLQADVLKGQRLLVIDDRIENLLLLQAWLTQWECDVTMVSSCREALQIIHEDRAGFDLFVVDMLMPEMDGFEFAREVTRRFTKRKAGMVLLSSSRLAGQRDLAHSLGYQTVLYKPLKKAILKKCLIDALMSHQAQLKKLHPNSSAAITAGDRVLLVEDNQINARLAKVLLSKEQLEVELANNGEEAIKVIADSAPFQLVLMDIQMPVMDGLQATTLIREGKAGEANKSIPIVAMTANALPEDEDRCLKVGMNGYLAKPINVDNLRKVIEKYCHQAVSS</sequence>
<dbReference type="FunFam" id="1.10.287.130:FF:000004">
    <property type="entry name" value="Ethylene receptor 1"/>
    <property type="match status" value="1"/>
</dbReference>
<dbReference type="PANTHER" id="PTHR45339:SF5">
    <property type="entry name" value="HISTIDINE KINASE"/>
    <property type="match status" value="1"/>
</dbReference>
<keyword evidence="7" id="KW-0547">Nucleotide-binding</keyword>
<dbReference type="Pfam" id="PF00512">
    <property type="entry name" value="HisKA"/>
    <property type="match status" value="1"/>
</dbReference>
<protein>
    <recommendedName>
        <fullName evidence="3">histidine kinase</fullName>
        <ecNumber evidence="3">2.7.13.3</ecNumber>
    </recommendedName>
</protein>
<dbReference type="SUPFAM" id="SSF47384">
    <property type="entry name" value="Homodimeric domain of signal transducing histidine kinase"/>
    <property type="match status" value="1"/>
</dbReference>
<dbReference type="CDD" id="cd00130">
    <property type="entry name" value="PAS"/>
    <property type="match status" value="1"/>
</dbReference>
<evidence type="ECO:0000259" key="14">
    <source>
        <dbReference type="PROSITE" id="PS50110"/>
    </source>
</evidence>
<dbReference type="AlphaFoldDB" id="A0A8J7MBJ8"/>
<dbReference type="EMBL" id="JAENIM010000023">
    <property type="protein sequence ID" value="MBK1790554.1"/>
    <property type="molecule type" value="Genomic_DNA"/>
</dbReference>
<proteinExistence type="predicted"/>
<dbReference type="Proteomes" id="UP000624703">
    <property type="component" value="Unassembled WGS sequence"/>
</dbReference>
<dbReference type="PRINTS" id="PR00344">
    <property type="entry name" value="BCTRLSENSOR"/>
</dbReference>
<evidence type="ECO:0000256" key="12">
    <source>
        <dbReference type="PROSITE-ProRule" id="PRU00169"/>
    </source>
</evidence>
<dbReference type="SUPFAM" id="SSF52172">
    <property type="entry name" value="CheY-like"/>
    <property type="match status" value="2"/>
</dbReference>
<dbReference type="CDD" id="cd17546">
    <property type="entry name" value="REC_hyHK_CKI1_RcsC-like"/>
    <property type="match status" value="2"/>
</dbReference>
<dbReference type="SUPFAM" id="SSF55874">
    <property type="entry name" value="ATPase domain of HSP90 chaperone/DNA topoisomerase II/histidine kinase"/>
    <property type="match status" value="1"/>
</dbReference>
<dbReference type="SMART" id="SM00388">
    <property type="entry name" value="HisKA"/>
    <property type="match status" value="1"/>
</dbReference>